<feature type="domain" description="RNase H type-2" evidence="18">
    <location>
        <begin position="21"/>
        <end position="228"/>
    </location>
</feature>
<feature type="binding site" evidence="14 15">
    <location>
        <position position="28"/>
    </location>
    <ligand>
        <name>a divalent metal cation</name>
        <dbReference type="ChEBI" id="CHEBI:60240"/>
    </ligand>
</feature>
<feature type="region of interest" description="Disordered" evidence="17">
    <location>
        <begin position="213"/>
        <end position="275"/>
    </location>
</feature>
<dbReference type="GO" id="GO:0043137">
    <property type="term" value="P:DNA replication, removal of RNA primer"/>
    <property type="evidence" value="ECO:0007669"/>
    <property type="project" value="TreeGrafter"/>
</dbReference>
<evidence type="ECO:0000256" key="4">
    <source>
        <dbReference type="ARBA" id="ARBA00004496"/>
    </source>
</evidence>
<comment type="cofactor">
    <cofactor evidence="2">
        <name>Mg(2+)</name>
        <dbReference type="ChEBI" id="CHEBI:18420"/>
    </cofactor>
</comment>
<dbReference type="PROSITE" id="PS51975">
    <property type="entry name" value="RNASE_H_2"/>
    <property type="match status" value="1"/>
</dbReference>
<dbReference type="CDD" id="cd07182">
    <property type="entry name" value="RNase_HII_bacteria_HII_like"/>
    <property type="match status" value="1"/>
</dbReference>
<dbReference type="Gene3D" id="3.30.420.10">
    <property type="entry name" value="Ribonuclease H-like superfamily/Ribonuclease H"/>
    <property type="match status" value="1"/>
</dbReference>
<evidence type="ECO:0000313" key="19">
    <source>
        <dbReference type="EMBL" id="PJJ56319.1"/>
    </source>
</evidence>
<dbReference type="GO" id="GO:0006298">
    <property type="term" value="P:mismatch repair"/>
    <property type="evidence" value="ECO:0007669"/>
    <property type="project" value="TreeGrafter"/>
</dbReference>
<dbReference type="Proteomes" id="UP000230842">
    <property type="component" value="Unassembled WGS sequence"/>
</dbReference>
<evidence type="ECO:0000256" key="11">
    <source>
        <dbReference type="ARBA" id="ARBA00022759"/>
    </source>
</evidence>
<dbReference type="HAMAP" id="MF_00052_B">
    <property type="entry name" value="RNase_HII_B"/>
    <property type="match status" value="1"/>
</dbReference>
<dbReference type="PANTHER" id="PTHR10954">
    <property type="entry name" value="RIBONUCLEASE H2 SUBUNIT A"/>
    <property type="match status" value="1"/>
</dbReference>
<proteinExistence type="inferred from homology"/>
<evidence type="ECO:0000256" key="3">
    <source>
        <dbReference type="ARBA" id="ARBA00004065"/>
    </source>
</evidence>
<keyword evidence="11 14" id="KW-0255">Endonuclease</keyword>
<evidence type="ECO:0000259" key="18">
    <source>
        <dbReference type="PROSITE" id="PS51975"/>
    </source>
</evidence>
<dbReference type="InterPro" id="IPR036397">
    <property type="entry name" value="RNaseH_sf"/>
</dbReference>
<feature type="binding site" evidence="14 15">
    <location>
        <position position="27"/>
    </location>
    <ligand>
        <name>a divalent metal cation</name>
        <dbReference type="ChEBI" id="CHEBI:60240"/>
    </ligand>
</feature>
<evidence type="ECO:0000256" key="14">
    <source>
        <dbReference type="HAMAP-Rule" id="MF_00052"/>
    </source>
</evidence>
<keyword evidence="8 14" id="KW-0963">Cytoplasm</keyword>
<evidence type="ECO:0000256" key="9">
    <source>
        <dbReference type="ARBA" id="ARBA00022722"/>
    </source>
</evidence>
<keyword evidence="10 14" id="KW-0479">Metal-binding</keyword>
<evidence type="ECO:0000256" key="5">
    <source>
        <dbReference type="ARBA" id="ARBA00007383"/>
    </source>
</evidence>
<organism evidence="19 20">
    <name type="scientific">Mumia flava</name>
    <dbReference type="NCBI Taxonomy" id="1348852"/>
    <lineage>
        <taxon>Bacteria</taxon>
        <taxon>Bacillati</taxon>
        <taxon>Actinomycetota</taxon>
        <taxon>Actinomycetes</taxon>
        <taxon>Propionibacteriales</taxon>
        <taxon>Nocardioidaceae</taxon>
        <taxon>Mumia</taxon>
    </lineage>
</organism>
<comment type="cofactor">
    <cofactor evidence="14 15">
        <name>Mn(2+)</name>
        <dbReference type="ChEBI" id="CHEBI:29035"/>
    </cofactor>
    <cofactor evidence="14 15">
        <name>Mg(2+)</name>
        <dbReference type="ChEBI" id="CHEBI:18420"/>
    </cofactor>
    <text evidence="14 15">Manganese or magnesium. Binds 1 divalent metal ion per monomer in the absence of substrate. May bind a second metal ion after substrate binding.</text>
</comment>
<dbReference type="GO" id="GO:0005737">
    <property type="term" value="C:cytoplasm"/>
    <property type="evidence" value="ECO:0007669"/>
    <property type="project" value="UniProtKB-SubCell"/>
</dbReference>
<reference evidence="19 20" key="1">
    <citation type="submission" date="2017-11" db="EMBL/GenBank/DDBJ databases">
        <title>Genomic Encyclopedia of Archaeal and Bacterial Type Strains, Phase II (KMG-II): From Individual Species to Whole Genera.</title>
        <authorList>
            <person name="Goeker M."/>
        </authorList>
    </citation>
    <scope>NUCLEOTIDE SEQUENCE [LARGE SCALE GENOMIC DNA]</scope>
    <source>
        <strain evidence="19 20">DSM 27763</strain>
    </source>
</reference>
<evidence type="ECO:0000256" key="12">
    <source>
        <dbReference type="ARBA" id="ARBA00022801"/>
    </source>
</evidence>
<keyword evidence="12 14" id="KW-0378">Hydrolase</keyword>
<keyword evidence="13 14" id="KW-0464">Manganese</keyword>
<dbReference type="GO" id="GO:0004523">
    <property type="term" value="F:RNA-DNA hybrid ribonuclease activity"/>
    <property type="evidence" value="ECO:0007669"/>
    <property type="project" value="UniProtKB-UniRule"/>
</dbReference>
<feature type="compositionally biased region" description="Acidic residues" evidence="17">
    <location>
        <begin position="266"/>
        <end position="275"/>
    </location>
</feature>
<feature type="binding site" evidence="14 15">
    <location>
        <position position="121"/>
    </location>
    <ligand>
        <name>a divalent metal cation</name>
        <dbReference type="ChEBI" id="CHEBI:60240"/>
    </ligand>
</feature>
<dbReference type="Pfam" id="PF01351">
    <property type="entry name" value="RNase_HII"/>
    <property type="match status" value="1"/>
</dbReference>
<name>A0A2M9BEE6_9ACTN</name>
<dbReference type="NCBIfam" id="NF000595">
    <property type="entry name" value="PRK00015.1-3"/>
    <property type="match status" value="1"/>
</dbReference>
<comment type="subcellular location">
    <subcellularLocation>
        <location evidence="4 14">Cytoplasm</location>
    </subcellularLocation>
</comment>
<dbReference type="InterPro" id="IPR022898">
    <property type="entry name" value="RNase_HII"/>
</dbReference>
<dbReference type="AlphaFoldDB" id="A0A2M9BEE6"/>
<accession>A0A2M9BEE6</accession>
<evidence type="ECO:0000256" key="7">
    <source>
        <dbReference type="ARBA" id="ARBA00019179"/>
    </source>
</evidence>
<dbReference type="PANTHER" id="PTHR10954:SF18">
    <property type="entry name" value="RIBONUCLEASE HII"/>
    <property type="match status" value="1"/>
</dbReference>
<dbReference type="SUPFAM" id="SSF53098">
    <property type="entry name" value="Ribonuclease H-like"/>
    <property type="match status" value="1"/>
</dbReference>
<evidence type="ECO:0000256" key="6">
    <source>
        <dbReference type="ARBA" id="ARBA00012180"/>
    </source>
</evidence>
<evidence type="ECO:0000256" key="1">
    <source>
        <dbReference type="ARBA" id="ARBA00000077"/>
    </source>
</evidence>
<dbReference type="InterPro" id="IPR001352">
    <property type="entry name" value="RNase_HII/HIII"/>
</dbReference>
<sequence length="275" mass="28909">MSPAAAPSLRIERSLLRGGVSALACTDEVGRGALCGPVTVGAVLVTETTRTAPQGVRDSKLLTAQAREALVPRIQRWAPSWGVGHAGPDEIDRYGIIAALRLAGHRALARLSVEPDTVLLDGNHDYLTVPEQAALFGPPAEVDRVPPVVTMIKADLRCSAVAAASILAKQARDTIMLELASEHPEYGWAENKGYAAPEHLAALRASGPTVHHRRSWRLPGCGEEDGTGGGPDAAWEPVSSEEAAGQSRVVLDPGLGTAAYDPSTEPGEDLVDDRC</sequence>
<evidence type="ECO:0000256" key="8">
    <source>
        <dbReference type="ARBA" id="ARBA00022490"/>
    </source>
</evidence>
<evidence type="ECO:0000256" key="16">
    <source>
        <dbReference type="RuleBase" id="RU003515"/>
    </source>
</evidence>
<evidence type="ECO:0000256" key="10">
    <source>
        <dbReference type="ARBA" id="ARBA00022723"/>
    </source>
</evidence>
<evidence type="ECO:0000313" key="20">
    <source>
        <dbReference type="Proteomes" id="UP000230842"/>
    </source>
</evidence>
<evidence type="ECO:0000256" key="2">
    <source>
        <dbReference type="ARBA" id="ARBA00001946"/>
    </source>
</evidence>
<dbReference type="EC" id="3.1.26.4" evidence="6 14"/>
<gene>
    <name evidence="14" type="primary">rnhB</name>
    <name evidence="19" type="ORF">CLV56_0525</name>
</gene>
<dbReference type="GO" id="GO:0003723">
    <property type="term" value="F:RNA binding"/>
    <property type="evidence" value="ECO:0007669"/>
    <property type="project" value="UniProtKB-UniRule"/>
</dbReference>
<evidence type="ECO:0000256" key="17">
    <source>
        <dbReference type="SAM" id="MobiDB-lite"/>
    </source>
</evidence>
<dbReference type="EMBL" id="PGEZ01000001">
    <property type="protein sequence ID" value="PJJ56319.1"/>
    <property type="molecule type" value="Genomic_DNA"/>
</dbReference>
<dbReference type="GO" id="GO:0030145">
    <property type="term" value="F:manganese ion binding"/>
    <property type="evidence" value="ECO:0007669"/>
    <property type="project" value="UniProtKB-UniRule"/>
</dbReference>
<dbReference type="InterPro" id="IPR024567">
    <property type="entry name" value="RNase_HII/HIII_dom"/>
</dbReference>
<dbReference type="GO" id="GO:0032299">
    <property type="term" value="C:ribonuclease H2 complex"/>
    <property type="evidence" value="ECO:0007669"/>
    <property type="project" value="TreeGrafter"/>
</dbReference>
<comment type="catalytic activity">
    <reaction evidence="1 14 15 16">
        <text>Endonucleolytic cleavage to 5'-phosphomonoester.</text>
        <dbReference type="EC" id="3.1.26.4"/>
    </reaction>
</comment>
<dbReference type="InterPro" id="IPR012337">
    <property type="entry name" value="RNaseH-like_sf"/>
</dbReference>
<comment type="function">
    <text evidence="3 14 16">Endonuclease that specifically degrades the RNA of RNA-DNA hybrids.</text>
</comment>
<dbReference type="RefSeq" id="WP_245857547.1">
    <property type="nucleotide sequence ID" value="NZ_PGEZ01000001.1"/>
</dbReference>
<comment type="caution">
    <text evidence="19">The sequence shown here is derived from an EMBL/GenBank/DDBJ whole genome shotgun (WGS) entry which is preliminary data.</text>
</comment>
<keyword evidence="9 14" id="KW-0540">Nuclease</keyword>
<evidence type="ECO:0000256" key="13">
    <source>
        <dbReference type="ARBA" id="ARBA00023211"/>
    </source>
</evidence>
<comment type="similarity">
    <text evidence="5 14 16">Belongs to the RNase HII family.</text>
</comment>
<protein>
    <recommendedName>
        <fullName evidence="7 14">Ribonuclease HII</fullName>
        <shortName evidence="14">RNase HII</shortName>
        <ecNumber evidence="6 14">3.1.26.4</ecNumber>
    </recommendedName>
</protein>
<evidence type="ECO:0000256" key="15">
    <source>
        <dbReference type="PROSITE-ProRule" id="PRU01319"/>
    </source>
</evidence>
<keyword evidence="20" id="KW-1185">Reference proteome</keyword>